<dbReference type="InterPro" id="IPR018202">
    <property type="entry name" value="Ser_caboxypep_ser_AS"/>
</dbReference>
<evidence type="ECO:0000256" key="1">
    <source>
        <dbReference type="ARBA" id="ARBA00004613"/>
    </source>
</evidence>
<feature type="chain" id="PRO_5033103918" description="Carboxypeptidase" evidence="9">
    <location>
        <begin position="24"/>
        <end position="523"/>
    </location>
</feature>
<dbReference type="GO" id="GO:0004185">
    <property type="term" value="F:serine-type carboxypeptidase activity"/>
    <property type="evidence" value="ECO:0007669"/>
    <property type="project" value="UniProtKB-UniRule"/>
</dbReference>
<dbReference type="OrthoDB" id="443318at2759"/>
<evidence type="ECO:0000313" key="11">
    <source>
        <dbReference type="Proteomes" id="UP000636709"/>
    </source>
</evidence>
<keyword evidence="5 9" id="KW-0732">Signal</keyword>
<dbReference type="AlphaFoldDB" id="A0A835FZM3"/>
<dbReference type="GO" id="GO:0005773">
    <property type="term" value="C:vacuole"/>
    <property type="evidence" value="ECO:0007669"/>
    <property type="project" value="TreeGrafter"/>
</dbReference>
<organism evidence="10 11">
    <name type="scientific">Digitaria exilis</name>
    <dbReference type="NCBI Taxonomy" id="1010633"/>
    <lineage>
        <taxon>Eukaryota</taxon>
        <taxon>Viridiplantae</taxon>
        <taxon>Streptophyta</taxon>
        <taxon>Embryophyta</taxon>
        <taxon>Tracheophyta</taxon>
        <taxon>Spermatophyta</taxon>
        <taxon>Magnoliopsida</taxon>
        <taxon>Liliopsida</taxon>
        <taxon>Poales</taxon>
        <taxon>Poaceae</taxon>
        <taxon>PACMAD clade</taxon>
        <taxon>Panicoideae</taxon>
        <taxon>Panicodae</taxon>
        <taxon>Paniceae</taxon>
        <taxon>Anthephorinae</taxon>
        <taxon>Digitaria</taxon>
    </lineage>
</organism>
<keyword evidence="9" id="KW-0645">Protease</keyword>
<dbReference type="InterPro" id="IPR001563">
    <property type="entry name" value="Peptidase_S10"/>
</dbReference>
<keyword evidence="3" id="KW-0964">Secreted</keyword>
<dbReference type="InterPro" id="IPR029058">
    <property type="entry name" value="AB_hydrolase_fold"/>
</dbReference>
<gene>
    <name evidence="10" type="ORF">HU200_001110</name>
</gene>
<protein>
    <recommendedName>
        <fullName evidence="9">Carboxypeptidase</fullName>
        <ecNumber evidence="9">3.4.16.-</ecNumber>
    </recommendedName>
</protein>
<dbReference type="EMBL" id="JACEFO010000112">
    <property type="protein sequence ID" value="KAF8781133.1"/>
    <property type="molecule type" value="Genomic_DNA"/>
</dbReference>
<evidence type="ECO:0000256" key="7">
    <source>
        <dbReference type="ARBA" id="ARBA00023157"/>
    </source>
</evidence>
<dbReference type="PROSITE" id="PS00131">
    <property type="entry name" value="CARBOXYPEPT_SER_SER"/>
    <property type="match status" value="1"/>
</dbReference>
<comment type="subcellular location">
    <subcellularLocation>
        <location evidence="1">Secreted</location>
    </subcellularLocation>
</comment>
<evidence type="ECO:0000256" key="8">
    <source>
        <dbReference type="ARBA" id="ARBA00023180"/>
    </source>
</evidence>
<accession>A0A835FZM3</accession>
<dbReference type="PANTHER" id="PTHR11802">
    <property type="entry name" value="SERINE PROTEASE FAMILY S10 SERINE CARBOXYPEPTIDASE"/>
    <property type="match status" value="1"/>
</dbReference>
<name>A0A835FZM3_9POAL</name>
<sequence length="523" mass="58002">MRRGTTTLFLVTVVAFLLGTSLATFAHLPEGDVSQEAQLSKFLSSRALKRLRARAQADEPEESDPWADPDTFAHLPELCKGPPSGSKEADRVLGLPGQPPRVNFRQYSGYVTVNQAHGRELFYYFVESPYDAESKPLILWLNGGKLTMALLRAACSNYNSGVCRTTRSHRSIDLTVWPGCSSLGFGAMKELGPFRVNPDGTLRRNKHSWNNLANVLFLESPAGVGFSFSRNTTDYDTVGDQRTAEDAYVFLAKWLERFPEYKGRDFYIAGESYGGHYVPELAAVIMYMNHFPGVLTPINLQGIFFGNPLLDDYLNGKGNLEFLWSHGVISDEAWANILENCTFTESDDWQCFVAAHEFQKGNIDRYNIYAPVCLQSSSGTHYFSSSHVPLSPFVIPAPASTAEDYYHYIEPYLNNHAVKKALHARLETKWTAKFGFSASSDGEGTVMACPTLQAEYSGTDQSALKAADKITALPGQPSNGVDFDQYSGYVTVDEKNGRALFYYFVEATNNAATKPLLLWLNGG</sequence>
<evidence type="ECO:0000256" key="6">
    <source>
        <dbReference type="ARBA" id="ARBA00022801"/>
    </source>
</evidence>
<dbReference type="PANTHER" id="PTHR11802:SF60">
    <property type="entry name" value="CARBOXYPEPTIDASE"/>
    <property type="match status" value="1"/>
</dbReference>
<feature type="signal peptide" evidence="9">
    <location>
        <begin position="1"/>
        <end position="23"/>
    </location>
</feature>
<comment type="caution">
    <text evidence="10">The sequence shown here is derived from an EMBL/GenBank/DDBJ whole genome shotgun (WGS) entry which is preliminary data.</text>
</comment>
<dbReference type="EC" id="3.4.16.-" evidence="9"/>
<keyword evidence="6 9" id="KW-0378">Hydrolase</keyword>
<dbReference type="SUPFAM" id="SSF53474">
    <property type="entry name" value="alpha/beta-Hydrolases"/>
    <property type="match status" value="3"/>
</dbReference>
<evidence type="ECO:0000313" key="10">
    <source>
        <dbReference type="EMBL" id="KAF8781133.1"/>
    </source>
</evidence>
<reference evidence="10" key="1">
    <citation type="submission" date="2020-07" db="EMBL/GenBank/DDBJ databases">
        <title>Genome sequence and genetic diversity analysis of an under-domesticated orphan crop, white fonio (Digitaria exilis).</title>
        <authorList>
            <person name="Bennetzen J.L."/>
            <person name="Chen S."/>
            <person name="Ma X."/>
            <person name="Wang X."/>
            <person name="Yssel A.E.J."/>
            <person name="Chaluvadi S.R."/>
            <person name="Johnson M."/>
            <person name="Gangashetty P."/>
            <person name="Hamidou F."/>
            <person name="Sanogo M.D."/>
            <person name="Zwaenepoel A."/>
            <person name="Wallace J."/>
            <person name="Van De Peer Y."/>
            <person name="Van Deynze A."/>
        </authorList>
    </citation>
    <scope>NUCLEOTIDE SEQUENCE</scope>
    <source>
        <tissue evidence="10">Leaves</tissue>
    </source>
</reference>
<keyword evidence="7" id="KW-1015">Disulfide bond</keyword>
<evidence type="ECO:0000256" key="5">
    <source>
        <dbReference type="ARBA" id="ARBA00022729"/>
    </source>
</evidence>
<dbReference type="FunFam" id="3.40.50.1820:FF:000030">
    <property type="entry name" value="Carboxypeptidase"/>
    <property type="match status" value="1"/>
</dbReference>
<dbReference type="GO" id="GO:0006508">
    <property type="term" value="P:proteolysis"/>
    <property type="evidence" value="ECO:0007669"/>
    <property type="project" value="UniProtKB-KW"/>
</dbReference>
<dbReference type="Gene3D" id="3.40.50.1820">
    <property type="entry name" value="alpha/beta hydrolase"/>
    <property type="match status" value="3"/>
</dbReference>
<keyword evidence="4 9" id="KW-0121">Carboxypeptidase</keyword>
<dbReference type="Proteomes" id="UP000636709">
    <property type="component" value="Unassembled WGS sequence"/>
</dbReference>
<evidence type="ECO:0000256" key="2">
    <source>
        <dbReference type="ARBA" id="ARBA00009431"/>
    </source>
</evidence>
<comment type="similarity">
    <text evidence="2 9">Belongs to the peptidase S10 family.</text>
</comment>
<evidence type="ECO:0000256" key="4">
    <source>
        <dbReference type="ARBA" id="ARBA00022645"/>
    </source>
</evidence>
<dbReference type="Pfam" id="PF00450">
    <property type="entry name" value="Peptidase_S10"/>
    <property type="match status" value="3"/>
</dbReference>
<evidence type="ECO:0000256" key="3">
    <source>
        <dbReference type="ARBA" id="ARBA00022525"/>
    </source>
</evidence>
<evidence type="ECO:0000256" key="9">
    <source>
        <dbReference type="RuleBase" id="RU361156"/>
    </source>
</evidence>
<keyword evidence="11" id="KW-1185">Reference proteome</keyword>
<keyword evidence="8" id="KW-0325">Glycoprotein</keyword>
<dbReference type="PRINTS" id="PR00724">
    <property type="entry name" value="CRBOXYPTASEC"/>
</dbReference>
<dbReference type="GO" id="GO:0005576">
    <property type="term" value="C:extracellular region"/>
    <property type="evidence" value="ECO:0007669"/>
    <property type="project" value="UniProtKB-SubCell"/>
</dbReference>
<proteinExistence type="inferred from homology"/>